<dbReference type="PANTHER" id="PTHR10414">
    <property type="entry name" value="ETHANOLAMINEPHOSPHOTRANSFERASE"/>
    <property type="match status" value="1"/>
</dbReference>
<dbReference type="PROSITE" id="PS00379">
    <property type="entry name" value="CDP_ALCOHOL_P_TRANSF"/>
    <property type="match status" value="1"/>
</dbReference>
<evidence type="ECO:0000256" key="3">
    <source>
        <dbReference type="ARBA" id="ARBA00023136"/>
    </source>
</evidence>
<dbReference type="InterPro" id="IPR048254">
    <property type="entry name" value="CDP_ALCOHOL_P_TRANSF_CS"/>
</dbReference>
<keyword evidence="4" id="KW-0808">Transferase</keyword>
<dbReference type="InterPro" id="IPR014472">
    <property type="entry name" value="CHOPT"/>
</dbReference>
<dbReference type="GO" id="GO:0008610">
    <property type="term" value="P:lipid biosynthetic process"/>
    <property type="evidence" value="ECO:0007669"/>
    <property type="project" value="UniProtKB-ARBA"/>
</dbReference>
<comment type="subcellular location">
    <subcellularLocation>
        <location evidence="1">Membrane</location>
    </subcellularLocation>
</comment>
<dbReference type="Gene3D" id="1.20.120.1760">
    <property type="match status" value="1"/>
</dbReference>
<dbReference type="AlphaFoldDB" id="A0A1U7LJE1"/>
<protein>
    <submittedName>
        <fullName evidence="4">Choline/ethanolaminephosphotransferase 2</fullName>
    </submittedName>
</protein>
<dbReference type="Proteomes" id="UP000186594">
    <property type="component" value="Unassembled WGS sequence"/>
</dbReference>
<evidence type="ECO:0000313" key="4">
    <source>
        <dbReference type="EMBL" id="OLL22713.1"/>
    </source>
</evidence>
<organism evidence="4 5">
    <name type="scientific">Neolecta irregularis (strain DAH-3)</name>
    <dbReference type="NCBI Taxonomy" id="1198029"/>
    <lineage>
        <taxon>Eukaryota</taxon>
        <taxon>Fungi</taxon>
        <taxon>Dikarya</taxon>
        <taxon>Ascomycota</taxon>
        <taxon>Taphrinomycotina</taxon>
        <taxon>Neolectales</taxon>
        <taxon>Neolectaceae</taxon>
        <taxon>Neolecta</taxon>
    </lineage>
</organism>
<dbReference type="GO" id="GO:0016020">
    <property type="term" value="C:membrane"/>
    <property type="evidence" value="ECO:0007669"/>
    <property type="project" value="UniProtKB-SubCell"/>
</dbReference>
<dbReference type="STRING" id="1198029.A0A1U7LJE1"/>
<dbReference type="OrthoDB" id="196717at2759"/>
<name>A0A1U7LJE1_NEOID</name>
<accession>A0A1U7LJE1</accession>
<keyword evidence="3" id="KW-0472">Membrane</keyword>
<comment type="similarity">
    <text evidence="2">Belongs to the CDP-alcohol phosphatidyltransferase class-I family.</text>
</comment>
<dbReference type="EMBL" id="LXFE01002904">
    <property type="protein sequence ID" value="OLL22713.1"/>
    <property type="molecule type" value="Genomic_DNA"/>
</dbReference>
<evidence type="ECO:0000313" key="5">
    <source>
        <dbReference type="Proteomes" id="UP000186594"/>
    </source>
</evidence>
<sequence length="157" mass="17858">MKLSTDTTPVLLSKANRKNPDEARAECVSLEALEHLKSYQYRGVDKSPISNYILRPYWNAVTQLFPLWVAYLPPFSLRGRFVLLDLLFAFIWIPDLVGPGPRWLYWAFPAGLWLYNNVDGKQARRTKSSSPLGELFDHGIDSLNCLFGIVSFGSAYV</sequence>
<dbReference type="PANTHER" id="PTHR10414:SF77">
    <property type="entry name" value="CDP-ALCOHOL PHOSPHATIDYLTRANSFERASE FAMILY PROTEIN"/>
    <property type="match status" value="1"/>
</dbReference>
<proteinExistence type="inferred from homology"/>
<reference evidence="4 5" key="1">
    <citation type="submission" date="2016-04" db="EMBL/GenBank/DDBJ databases">
        <title>Evolutionary innovation and constraint leading to complex multicellularity in the Ascomycota.</title>
        <authorList>
            <person name="Cisse O."/>
            <person name="Nguyen A."/>
            <person name="Hewitt D.A."/>
            <person name="Jedd G."/>
            <person name="Stajich J.E."/>
        </authorList>
    </citation>
    <scope>NUCLEOTIDE SEQUENCE [LARGE SCALE GENOMIC DNA]</scope>
    <source>
        <strain evidence="4 5">DAH-3</strain>
    </source>
</reference>
<keyword evidence="5" id="KW-1185">Reference proteome</keyword>
<evidence type="ECO:0000256" key="2">
    <source>
        <dbReference type="ARBA" id="ARBA00010441"/>
    </source>
</evidence>
<evidence type="ECO:0000256" key="1">
    <source>
        <dbReference type="ARBA" id="ARBA00004370"/>
    </source>
</evidence>
<dbReference type="InterPro" id="IPR043130">
    <property type="entry name" value="CDP-OH_PTrfase_TM_dom"/>
</dbReference>
<gene>
    <name evidence="4" type="ORF">NEOLI_002761</name>
</gene>
<comment type="caution">
    <text evidence="4">The sequence shown here is derived from an EMBL/GenBank/DDBJ whole genome shotgun (WGS) entry which is preliminary data.</text>
</comment>
<dbReference type="GO" id="GO:0016740">
    <property type="term" value="F:transferase activity"/>
    <property type="evidence" value="ECO:0007669"/>
    <property type="project" value="UniProtKB-KW"/>
</dbReference>